<organism evidence="2 3">
    <name type="scientific">Mycena pura</name>
    <dbReference type="NCBI Taxonomy" id="153505"/>
    <lineage>
        <taxon>Eukaryota</taxon>
        <taxon>Fungi</taxon>
        <taxon>Dikarya</taxon>
        <taxon>Basidiomycota</taxon>
        <taxon>Agaricomycotina</taxon>
        <taxon>Agaricomycetes</taxon>
        <taxon>Agaricomycetidae</taxon>
        <taxon>Agaricales</taxon>
        <taxon>Marasmiineae</taxon>
        <taxon>Mycenaceae</taxon>
        <taxon>Mycena</taxon>
    </lineage>
</organism>
<accession>A0AAD6V350</accession>
<name>A0AAD6V350_9AGAR</name>
<dbReference type="EMBL" id="JARJCW010000060">
    <property type="protein sequence ID" value="KAJ7201062.1"/>
    <property type="molecule type" value="Genomic_DNA"/>
</dbReference>
<proteinExistence type="predicted"/>
<reference evidence="2" key="1">
    <citation type="submission" date="2023-03" db="EMBL/GenBank/DDBJ databases">
        <title>Massive genome expansion in bonnet fungi (Mycena s.s.) driven by repeated elements and novel gene families across ecological guilds.</title>
        <authorList>
            <consortium name="Lawrence Berkeley National Laboratory"/>
            <person name="Harder C.B."/>
            <person name="Miyauchi S."/>
            <person name="Viragh M."/>
            <person name="Kuo A."/>
            <person name="Thoen E."/>
            <person name="Andreopoulos B."/>
            <person name="Lu D."/>
            <person name="Skrede I."/>
            <person name="Drula E."/>
            <person name="Henrissat B."/>
            <person name="Morin E."/>
            <person name="Kohler A."/>
            <person name="Barry K."/>
            <person name="LaButti K."/>
            <person name="Morin E."/>
            <person name="Salamov A."/>
            <person name="Lipzen A."/>
            <person name="Mereny Z."/>
            <person name="Hegedus B."/>
            <person name="Baldrian P."/>
            <person name="Stursova M."/>
            <person name="Weitz H."/>
            <person name="Taylor A."/>
            <person name="Grigoriev I.V."/>
            <person name="Nagy L.G."/>
            <person name="Martin F."/>
            <person name="Kauserud H."/>
        </authorList>
    </citation>
    <scope>NUCLEOTIDE SEQUENCE</scope>
    <source>
        <strain evidence="2">9144</strain>
    </source>
</reference>
<dbReference type="Proteomes" id="UP001219525">
    <property type="component" value="Unassembled WGS sequence"/>
</dbReference>
<protein>
    <submittedName>
        <fullName evidence="2">Uncharacterized protein</fullName>
    </submittedName>
</protein>
<gene>
    <name evidence="2" type="ORF">GGX14DRAFT_571635</name>
</gene>
<dbReference type="AlphaFoldDB" id="A0AAD6V350"/>
<evidence type="ECO:0000313" key="3">
    <source>
        <dbReference type="Proteomes" id="UP001219525"/>
    </source>
</evidence>
<keyword evidence="3" id="KW-1185">Reference proteome</keyword>
<evidence type="ECO:0000313" key="2">
    <source>
        <dbReference type="EMBL" id="KAJ7201062.1"/>
    </source>
</evidence>
<feature type="coiled-coil region" evidence="1">
    <location>
        <begin position="60"/>
        <end position="94"/>
    </location>
</feature>
<sequence>MLATRTLTRRLPLPGTHRLLQLNATASPIPRASRHDAHTDDLQRVAAALESAILVERRQRKDFLDSLKSLQDRLNEARKREKALTAEARKREKALAAEARKREKVLAAEARKRDIASAVNAVQAAHVNEGLRVELERARNNLNLRTAIEIITTTLVQQHGYEKIPEFVNGLGVQPVIDAVVEGHFNNAGAKFNDAQATVTAGLMPHGGIEAYDIGSALSSLYSELSTHYHGGVSKVLTVRHGEQTLAEAIATMSIVLFARQQYASRFDAQYEDFTGKIVLKLSDLK</sequence>
<keyword evidence="1" id="KW-0175">Coiled coil</keyword>
<comment type="caution">
    <text evidence="2">The sequence shown here is derived from an EMBL/GenBank/DDBJ whole genome shotgun (WGS) entry which is preliminary data.</text>
</comment>
<evidence type="ECO:0000256" key="1">
    <source>
        <dbReference type="SAM" id="Coils"/>
    </source>
</evidence>